<organism evidence="1 2">
    <name type="scientific">Agrobacterium bohemicum</name>
    <dbReference type="NCBI Taxonomy" id="2052828"/>
    <lineage>
        <taxon>Bacteria</taxon>
        <taxon>Pseudomonadati</taxon>
        <taxon>Pseudomonadota</taxon>
        <taxon>Alphaproteobacteria</taxon>
        <taxon>Hyphomicrobiales</taxon>
        <taxon>Rhizobiaceae</taxon>
        <taxon>Rhizobium/Agrobacterium group</taxon>
        <taxon>Agrobacterium</taxon>
    </lineage>
</organism>
<reference evidence="1 2" key="1">
    <citation type="submission" date="2015-11" db="EMBL/GenBank/DDBJ databases">
        <title>Draft genome sequence of Agrobacterium sp. R89-1.</title>
        <authorList>
            <person name="Zahradnik J."/>
            <person name="Kyslikova E."/>
            <person name="Palyzova A."/>
            <person name="Kyslik P."/>
        </authorList>
    </citation>
    <scope>NUCLEOTIDE SEQUENCE [LARGE SCALE GENOMIC DNA]</scope>
    <source>
        <strain evidence="1 2">R89-1</strain>
    </source>
</reference>
<dbReference type="STRING" id="2052828.ATO67_04305"/>
<dbReference type="Proteomes" id="UP000070498">
    <property type="component" value="Unassembled WGS sequence"/>
</dbReference>
<gene>
    <name evidence="1" type="ORF">ATO67_04305</name>
</gene>
<accession>A0A135P378</accession>
<dbReference type="EMBL" id="LNUW01000028">
    <property type="protein sequence ID" value="KXG85860.1"/>
    <property type="molecule type" value="Genomic_DNA"/>
</dbReference>
<comment type="caution">
    <text evidence="1">The sequence shown here is derived from an EMBL/GenBank/DDBJ whole genome shotgun (WGS) entry which is preliminary data.</text>
</comment>
<proteinExistence type="predicted"/>
<dbReference type="AlphaFoldDB" id="A0A135P378"/>
<sequence length="341" mass="37682">MARSTSFDSDIEQARADAAAVQEQSSRLAQSFAALPDDVSESAFALETAQFTELQALETAFQDRILTLINGFGTRTDAAYAAFDRVEDVTRAQILIAFFKRRRAGSFKVVRSRKLVIAETLKAILLEAAIVHSLLQDRKEQATALRSAIEPNLVASMETRGGIVSAMDNARQRDKVLAASLATLQRKIADPYDETRLDQWKAEEAEATSQRATVLSERKRLSSRHQALDHQAILLGNIIDLLNEEISMHALFLNKLNIEAERCIHLYDAAFGSLEPLLADAQSHLPHADGEEEAPMPLGIFSELLTLHGQGIVTLQDIQTRKHRADETLLRRRAGGLDTTG</sequence>
<keyword evidence="2" id="KW-1185">Reference proteome</keyword>
<name>A0A135P378_9HYPH</name>
<dbReference type="RefSeq" id="WP_067644868.1">
    <property type="nucleotide sequence ID" value="NZ_KQ961024.1"/>
</dbReference>
<evidence type="ECO:0000313" key="1">
    <source>
        <dbReference type="EMBL" id="KXG85860.1"/>
    </source>
</evidence>
<evidence type="ECO:0000313" key="2">
    <source>
        <dbReference type="Proteomes" id="UP000070498"/>
    </source>
</evidence>
<protein>
    <submittedName>
        <fullName evidence="1">Uncharacterized protein</fullName>
    </submittedName>
</protein>